<dbReference type="Pfam" id="PF04055">
    <property type="entry name" value="Radical_SAM"/>
    <property type="match status" value="1"/>
</dbReference>
<dbReference type="PANTHER" id="PTHR42836:SF1">
    <property type="entry name" value="7-CARBOXY-7-DEAZAGUANINE SYNTHASE"/>
    <property type="match status" value="1"/>
</dbReference>
<dbReference type="InterPro" id="IPR013785">
    <property type="entry name" value="Aldolase_TIM"/>
</dbReference>
<feature type="domain" description="Radical SAM core" evidence="9">
    <location>
        <begin position="30"/>
        <end position="235"/>
    </location>
</feature>
<dbReference type="EMBL" id="JBHUKR010000028">
    <property type="protein sequence ID" value="MFD2422425.1"/>
    <property type="molecule type" value="Genomic_DNA"/>
</dbReference>
<comment type="cofactor">
    <cofactor evidence="8">
        <name>Mg(2+)</name>
        <dbReference type="ChEBI" id="CHEBI:18420"/>
    </cofactor>
</comment>
<dbReference type="RefSeq" id="WP_378271500.1">
    <property type="nucleotide sequence ID" value="NZ_JBHUKR010000028.1"/>
</dbReference>
<dbReference type="InterPro" id="IPR058240">
    <property type="entry name" value="rSAM_sf"/>
</dbReference>
<dbReference type="SFLD" id="SFLDS00029">
    <property type="entry name" value="Radical_SAM"/>
    <property type="match status" value="1"/>
</dbReference>
<comment type="subunit">
    <text evidence="8">Homodimer.</text>
</comment>
<feature type="binding site" evidence="8">
    <location>
        <position position="52"/>
    </location>
    <ligand>
        <name>Mg(2+)</name>
        <dbReference type="ChEBI" id="CHEBI:18420"/>
    </ligand>
</feature>
<keyword evidence="8" id="KW-0671">Queuosine biosynthesis</keyword>
<evidence type="ECO:0000313" key="11">
    <source>
        <dbReference type="Proteomes" id="UP001597417"/>
    </source>
</evidence>
<accession>A0ABW5G708</accession>
<gene>
    <name evidence="8" type="primary">queE</name>
    <name evidence="10" type="ORF">ACFSXZ_39490</name>
</gene>
<keyword evidence="3 8" id="KW-0479">Metal-binding</keyword>
<organism evidence="10 11">
    <name type="scientific">Amycolatopsis pigmentata</name>
    <dbReference type="NCBI Taxonomy" id="450801"/>
    <lineage>
        <taxon>Bacteria</taxon>
        <taxon>Bacillati</taxon>
        <taxon>Actinomycetota</taxon>
        <taxon>Actinomycetes</taxon>
        <taxon>Pseudonocardiales</taxon>
        <taxon>Pseudonocardiaceae</taxon>
        <taxon>Amycolatopsis</taxon>
    </lineage>
</organism>
<sequence length="235" mass="25761">MSALALPPDRVAGTAIVAESFESFQGEGPLTGQRCAFCRFSRCNLNCSWCDTKYTWDWSQYEPTEVSRRVPVPELVDWIAERAVDLVVITGGEPMLQQPAMTALAAGVNDGVRVQVETNGTQAPVPALAELVDLWVVSPKLANSGVDYSRRIVPHALDALCATGRAVFKFVVTDHATDFDEISRLADDFELNPIWVVPEGDTREKVLAGMDAIYDPAVERGWNLSTRLHVLTGAR</sequence>
<dbReference type="PROSITE" id="PS51918">
    <property type="entry name" value="RADICAL_SAM"/>
    <property type="match status" value="1"/>
</dbReference>
<keyword evidence="4 8" id="KW-0460">Magnesium</keyword>
<comment type="cofactor">
    <cofactor evidence="8">
        <name>S-adenosyl-L-methionine</name>
        <dbReference type="ChEBI" id="CHEBI:59789"/>
    </cofactor>
    <text evidence="8">Binds 1 S-adenosyl-L-methionine per subunit.</text>
</comment>
<dbReference type="InterPro" id="IPR007197">
    <property type="entry name" value="rSAM"/>
</dbReference>
<evidence type="ECO:0000256" key="2">
    <source>
        <dbReference type="ARBA" id="ARBA00022691"/>
    </source>
</evidence>
<evidence type="ECO:0000256" key="4">
    <source>
        <dbReference type="ARBA" id="ARBA00022842"/>
    </source>
</evidence>
<dbReference type="InterPro" id="IPR024924">
    <property type="entry name" value="7-CO-7-deazaguanine_synth-like"/>
</dbReference>
<feature type="binding site" evidence="8">
    <location>
        <begin position="49"/>
        <end position="51"/>
    </location>
    <ligand>
        <name>S-adenosyl-L-methionine</name>
        <dbReference type="ChEBI" id="CHEBI:59789"/>
    </ligand>
</feature>
<comment type="caution">
    <text evidence="10">The sequence shown here is derived from an EMBL/GenBank/DDBJ whole genome shotgun (WGS) entry which is preliminary data.</text>
</comment>
<evidence type="ECO:0000313" key="10">
    <source>
        <dbReference type="EMBL" id="MFD2422425.1"/>
    </source>
</evidence>
<dbReference type="PANTHER" id="PTHR42836">
    <property type="entry name" value="7-CARBOXY-7-DEAZAGUANINE SYNTHASE"/>
    <property type="match status" value="1"/>
</dbReference>
<feature type="binding site" evidence="8">
    <location>
        <begin position="138"/>
        <end position="140"/>
    </location>
    <ligand>
        <name>S-adenosyl-L-methionine</name>
        <dbReference type="ChEBI" id="CHEBI:59789"/>
    </ligand>
</feature>
<comment type="function">
    <text evidence="8">Catalyzes the complex heterocyclic radical-mediated conversion of 6-carboxy-5,6,7,8-tetrahydropterin (CPH4) to 7-carboxy-7-deazaguanine (CDG), a step common to the biosynthetic pathways of all 7-deazapurine-containing compounds.</text>
</comment>
<dbReference type="Proteomes" id="UP001597417">
    <property type="component" value="Unassembled WGS sequence"/>
</dbReference>
<comment type="pathway">
    <text evidence="8">Purine metabolism; 7-cyano-7-deazaguanine biosynthesis.</text>
</comment>
<dbReference type="CDD" id="cd01335">
    <property type="entry name" value="Radical_SAM"/>
    <property type="match status" value="1"/>
</dbReference>
<feature type="binding site" evidence="8">
    <location>
        <position position="43"/>
    </location>
    <ligand>
        <name>[4Fe-4S] cluster</name>
        <dbReference type="ChEBI" id="CHEBI:49883"/>
        <note>4Fe-4S-S-AdoMet</note>
    </ligand>
</feature>
<comment type="caution">
    <text evidence="8">Lacks conserved residue(s) required for the propagation of feature annotation.</text>
</comment>
<evidence type="ECO:0000256" key="8">
    <source>
        <dbReference type="HAMAP-Rule" id="MF_00917"/>
    </source>
</evidence>
<evidence type="ECO:0000256" key="3">
    <source>
        <dbReference type="ARBA" id="ARBA00022723"/>
    </source>
</evidence>
<feature type="binding site" evidence="8">
    <location>
        <position position="47"/>
    </location>
    <ligand>
        <name>[4Fe-4S] cluster</name>
        <dbReference type="ChEBI" id="CHEBI:49883"/>
        <note>4Fe-4S-S-AdoMet</note>
    </ligand>
</feature>
<feature type="binding site" evidence="8">
    <location>
        <begin position="24"/>
        <end position="26"/>
    </location>
    <ligand>
        <name>substrate</name>
    </ligand>
</feature>
<reference evidence="11" key="1">
    <citation type="journal article" date="2019" name="Int. J. Syst. Evol. Microbiol.">
        <title>The Global Catalogue of Microorganisms (GCM) 10K type strain sequencing project: providing services to taxonomists for standard genome sequencing and annotation.</title>
        <authorList>
            <consortium name="The Broad Institute Genomics Platform"/>
            <consortium name="The Broad Institute Genome Sequencing Center for Infectious Disease"/>
            <person name="Wu L."/>
            <person name="Ma J."/>
        </authorList>
    </citation>
    <scope>NUCLEOTIDE SEQUENCE [LARGE SCALE GENOMIC DNA]</scope>
    <source>
        <strain evidence="11">CGMCC 4.7645</strain>
    </source>
</reference>
<evidence type="ECO:0000256" key="6">
    <source>
        <dbReference type="ARBA" id="ARBA00023014"/>
    </source>
</evidence>
<name>A0ABW5G708_9PSEU</name>
<proteinExistence type="inferred from homology"/>
<comment type="cofactor">
    <cofactor evidence="8">
        <name>[4Fe-4S] cluster</name>
        <dbReference type="ChEBI" id="CHEBI:49883"/>
    </cofactor>
    <text evidence="8">Binds 1 [4Fe-4S] cluster. The cluster is coordinated with 3 cysteines and an exchangeable S-adenosyl-L-methionine.</text>
</comment>
<evidence type="ECO:0000256" key="1">
    <source>
        <dbReference type="ARBA" id="ARBA00022485"/>
    </source>
</evidence>
<evidence type="ECO:0000256" key="5">
    <source>
        <dbReference type="ARBA" id="ARBA00023004"/>
    </source>
</evidence>
<dbReference type="HAMAP" id="MF_00917">
    <property type="entry name" value="QueE"/>
    <property type="match status" value="1"/>
</dbReference>
<dbReference type="PIRSF" id="PIRSF000370">
    <property type="entry name" value="QueE"/>
    <property type="match status" value="1"/>
</dbReference>
<evidence type="ECO:0000259" key="9">
    <source>
        <dbReference type="PROSITE" id="PS51918"/>
    </source>
</evidence>
<keyword evidence="5 8" id="KW-0408">Iron</keyword>
<comment type="catalytic activity">
    <reaction evidence="8">
        <text>6-carboxy-5,6,7,8-tetrahydropterin + H(+) = 7-carboxy-7-carbaguanine + NH4(+)</text>
        <dbReference type="Rhea" id="RHEA:27974"/>
        <dbReference type="ChEBI" id="CHEBI:15378"/>
        <dbReference type="ChEBI" id="CHEBI:28938"/>
        <dbReference type="ChEBI" id="CHEBI:61032"/>
        <dbReference type="ChEBI" id="CHEBI:61036"/>
        <dbReference type="EC" id="4.3.99.3"/>
    </reaction>
</comment>
<feature type="binding site" evidence="8">
    <location>
        <position position="92"/>
    </location>
    <ligand>
        <name>S-adenosyl-L-methionine</name>
        <dbReference type="ChEBI" id="CHEBI:59789"/>
    </ligand>
</feature>
<keyword evidence="1 8" id="KW-0004">4Fe-4S</keyword>
<protein>
    <recommendedName>
        <fullName evidence="8">7-carboxy-7-deazaguanine synthase</fullName>
        <shortName evidence="8">CDG synthase</shortName>
        <ecNumber evidence="8">4.3.99.3</ecNumber>
    </recommendedName>
    <alternativeName>
        <fullName evidence="8">Queuosine biosynthesis protein QueE</fullName>
    </alternativeName>
</protein>
<feature type="binding site" evidence="8">
    <location>
        <position position="90"/>
    </location>
    <ligand>
        <name>substrate</name>
    </ligand>
</feature>
<dbReference type="EC" id="4.3.99.3" evidence="8"/>
<keyword evidence="7 8" id="KW-0456">Lyase</keyword>
<comment type="similarity">
    <text evidence="8">Belongs to the radical SAM superfamily. 7-carboxy-7-deazaguanine synthase family.</text>
</comment>
<keyword evidence="2 8" id="KW-0949">S-adenosyl-L-methionine</keyword>
<feature type="binding site" evidence="8">
    <location>
        <position position="39"/>
    </location>
    <ligand>
        <name>substrate</name>
    </ligand>
</feature>
<dbReference type="SUPFAM" id="SSF102114">
    <property type="entry name" value="Radical SAM enzymes"/>
    <property type="match status" value="1"/>
</dbReference>
<feature type="binding site" evidence="8">
    <location>
        <position position="50"/>
    </location>
    <ligand>
        <name>[4Fe-4S] cluster</name>
        <dbReference type="ChEBI" id="CHEBI:49883"/>
        <note>4Fe-4S-S-AdoMet</note>
    </ligand>
</feature>
<keyword evidence="11" id="KW-1185">Reference proteome</keyword>
<dbReference type="Gene3D" id="3.20.20.70">
    <property type="entry name" value="Aldolase class I"/>
    <property type="match status" value="1"/>
</dbReference>
<evidence type="ECO:0000256" key="7">
    <source>
        <dbReference type="ARBA" id="ARBA00023239"/>
    </source>
</evidence>
<keyword evidence="6 8" id="KW-0411">Iron-sulfur</keyword>